<dbReference type="EMBL" id="AP028215">
    <property type="protein sequence ID" value="BEI92081.1"/>
    <property type="molecule type" value="Genomic_DNA"/>
</dbReference>
<sequence>MPRNYLLSRTLDPLLGVFTGFLAYYLHETNPRTAPPPGHTLKDLVGWQVAENKQRAEEASAANAAADSAELEAVRRELDDAEPCSTRRFYVYYYSNHAWLLGHVLVL</sequence>
<dbReference type="GO" id="GO:0009306">
    <property type="term" value="P:protein secretion"/>
    <property type="evidence" value="ECO:0007669"/>
    <property type="project" value="InterPro"/>
</dbReference>
<accession>A0AA48L508</accession>
<dbReference type="PANTHER" id="PTHR28011">
    <property type="entry name" value="NON-CLASSICAL EXPORT PROTEIN 1"/>
    <property type="match status" value="1"/>
</dbReference>
<reference evidence="1" key="1">
    <citation type="journal article" date="2023" name="BMC Genomics">
        <title>Chromosome-level genome assemblies of Cutaneotrichosporon spp. (Trichosporonales, Basidiomycota) reveal imbalanced evolution between nucleotide sequences and chromosome synteny.</title>
        <authorList>
            <person name="Kobayashi Y."/>
            <person name="Kayamori A."/>
            <person name="Aoki K."/>
            <person name="Shiwa Y."/>
            <person name="Matsutani M."/>
            <person name="Fujita N."/>
            <person name="Sugita T."/>
            <person name="Iwasaki W."/>
            <person name="Tanaka N."/>
            <person name="Takashima M."/>
        </authorList>
    </citation>
    <scope>NUCLEOTIDE SEQUENCE</scope>
    <source>
        <strain evidence="1">HIS019</strain>
    </source>
</reference>
<evidence type="ECO:0000313" key="2">
    <source>
        <dbReference type="Proteomes" id="UP001233271"/>
    </source>
</evidence>
<name>A0AA48L508_9TREE</name>
<dbReference type="PANTHER" id="PTHR28011:SF1">
    <property type="entry name" value="NON-CLASSICAL EXPORT PROTEIN 1"/>
    <property type="match status" value="1"/>
</dbReference>
<keyword evidence="2" id="KW-1185">Reference proteome</keyword>
<dbReference type="KEGG" id="ccac:CcaHIS019_0409010"/>
<dbReference type="Pfam" id="PF11654">
    <property type="entry name" value="NCE101"/>
    <property type="match status" value="1"/>
</dbReference>
<dbReference type="AlphaFoldDB" id="A0AA48L508"/>
<proteinExistence type="predicted"/>
<dbReference type="InterPro" id="IPR024242">
    <property type="entry name" value="NCE101"/>
</dbReference>
<evidence type="ECO:0000313" key="1">
    <source>
        <dbReference type="EMBL" id="BEI92081.1"/>
    </source>
</evidence>
<gene>
    <name evidence="1" type="ORF">CcaverHIS019_0409010</name>
</gene>
<protein>
    <submittedName>
        <fullName evidence="1">Uncharacterized protein</fullName>
    </submittedName>
</protein>
<dbReference type="Proteomes" id="UP001233271">
    <property type="component" value="Chromosome 4"/>
</dbReference>
<organism evidence="1 2">
    <name type="scientific">Cutaneotrichosporon cavernicola</name>
    <dbReference type="NCBI Taxonomy" id="279322"/>
    <lineage>
        <taxon>Eukaryota</taxon>
        <taxon>Fungi</taxon>
        <taxon>Dikarya</taxon>
        <taxon>Basidiomycota</taxon>
        <taxon>Agaricomycotina</taxon>
        <taxon>Tremellomycetes</taxon>
        <taxon>Trichosporonales</taxon>
        <taxon>Trichosporonaceae</taxon>
        <taxon>Cutaneotrichosporon</taxon>
    </lineage>
</organism>
<dbReference type="RefSeq" id="XP_060457346.1">
    <property type="nucleotide sequence ID" value="XM_060600786.1"/>
</dbReference>
<dbReference type="GeneID" id="85495951"/>